<sequence length="159" mass="17482">MGERVGSDVPYCVRGGTALAESRGERLTDWPGMPPCQIVVCKPEFGLSTPELFGRVQAEKLRLRPDHAAMYAALLSGDLSAVAAQMANVFEEVLTPRESETVRDIKARLCRCGAENALMTGSGPTVFGLFQGHEGARRAFEELRPLYPRTFLTWPLQEV</sequence>
<gene>
    <name evidence="3" type="primary">ispE_30</name>
    <name evidence="3" type="ORF">SDC9_104401</name>
</gene>
<dbReference type="InterPro" id="IPR036554">
    <property type="entry name" value="GHMP_kinase_C_sf"/>
</dbReference>
<dbReference type="EMBL" id="VSSQ01016343">
    <property type="protein sequence ID" value="MPM57579.1"/>
    <property type="molecule type" value="Genomic_DNA"/>
</dbReference>
<keyword evidence="1" id="KW-0547">Nucleotide-binding</keyword>
<evidence type="ECO:0000256" key="1">
    <source>
        <dbReference type="ARBA" id="ARBA00022741"/>
    </source>
</evidence>
<organism evidence="3">
    <name type="scientific">bioreactor metagenome</name>
    <dbReference type="NCBI Taxonomy" id="1076179"/>
    <lineage>
        <taxon>unclassified sequences</taxon>
        <taxon>metagenomes</taxon>
        <taxon>ecological metagenomes</taxon>
    </lineage>
</organism>
<evidence type="ECO:0000259" key="2">
    <source>
        <dbReference type="Pfam" id="PF08544"/>
    </source>
</evidence>
<dbReference type="Pfam" id="PF08544">
    <property type="entry name" value="GHMP_kinases_C"/>
    <property type="match status" value="1"/>
</dbReference>
<accession>A0A645AWU7</accession>
<dbReference type="PANTHER" id="PTHR43527:SF2">
    <property type="entry name" value="4-DIPHOSPHOCYTIDYL-2-C-METHYL-D-ERYTHRITOL KINASE, CHLOROPLASTIC"/>
    <property type="match status" value="1"/>
</dbReference>
<keyword evidence="3" id="KW-0418">Kinase</keyword>
<dbReference type="InterPro" id="IPR013750">
    <property type="entry name" value="GHMP_kinase_C_dom"/>
</dbReference>
<comment type="caution">
    <text evidence="3">The sequence shown here is derived from an EMBL/GenBank/DDBJ whole genome shotgun (WGS) entry which is preliminary data.</text>
</comment>
<dbReference type="EC" id="2.7.1.148" evidence="3"/>
<proteinExistence type="predicted"/>
<reference evidence="3" key="1">
    <citation type="submission" date="2019-08" db="EMBL/GenBank/DDBJ databases">
        <authorList>
            <person name="Kucharzyk K."/>
            <person name="Murdoch R.W."/>
            <person name="Higgins S."/>
            <person name="Loffler F."/>
        </authorList>
    </citation>
    <scope>NUCLEOTIDE SEQUENCE</scope>
</reference>
<dbReference type="PANTHER" id="PTHR43527">
    <property type="entry name" value="4-DIPHOSPHOCYTIDYL-2-C-METHYL-D-ERYTHRITOL KINASE, CHLOROPLASTIC"/>
    <property type="match status" value="1"/>
</dbReference>
<feature type="domain" description="GHMP kinase C-terminal" evidence="2">
    <location>
        <begin position="70"/>
        <end position="144"/>
    </location>
</feature>
<name>A0A645AWU7_9ZZZZ</name>
<dbReference type="AlphaFoldDB" id="A0A645AWU7"/>
<evidence type="ECO:0000313" key="3">
    <source>
        <dbReference type="EMBL" id="MPM57579.1"/>
    </source>
</evidence>
<dbReference type="Gene3D" id="3.30.70.890">
    <property type="entry name" value="GHMP kinase, C-terminal domain"/>
    <property type="match status" value="1"/>
</dbReference>
<dbReference type="GO" id="GO:0000166">
    <property type="term" value="F:nucleotide binding"/>
    <property type="evidence" value="ECO:0007669"/>
    <property type="project" value="UniProtKB-KW"/>
</dbReference>
<keyword evidence="3" id="KW-0808">Transferase</keyword>
<dbReference type="SUPFAM" id="SSF55060">
    <property type="entry name" value="GHMP Kinase, C-terminal domain"/>
    <property type="match status" value="1"/>
</dbReference>
<protein>
    <submittedName>
        <fullName evidence="3">4-diphosphocytidyl-2-C-methyl-D-erythritol kinase</fullName>
        <ecNumber evidence="3">2.7.1.148</ecNumber>
    </submittedName>
</protein>
<dbReference type="GO" id="GO:0050515">
    <property type="term" value="F:4-(cytidine 5'-diphospho)-2-C-methyl-D-erythritol kinase activity"/>
    <property type="evidence" value="ECO:0007669"/>
    <property type="project" value="UniProtKB-EC"/>
</dbReference>